<evidence type="ECO:0000313" key="9">
    <source>
        <dbReference type="Proteomes" id="UP000314982"/>
    </source>
</evidence>
<proteinExistence type="predicted"/>
<reference evidence="9" key="1">
    <citation type="submission" date="2018-06" db="EMBL/GenBank/DDBJ databases">
        <title>Genome assembly of Danube salmon.</title>
        <authorList>
            <person name="Macqueen D.J."/>
            <person name="Gundappa M.K."/>
        </authorList>
    </citation>
    <scope>NUCLEOTIDE SEQUENCE [LARGE SCALE GENOMIC DNA]</scope>
</reference>
<organism evidence="8 9">
    <name type="scientific">Hucho hucho</name>
    <name type="common">huchen</name>
    <dbReference type="NCBI Taxonomy" id="62062"/>
    <lineage>
        <taxon>Eukaryota</taxon>
        <taxon>Metazoa</taxon>
        <taxon>Chordata</taxon>
        <taxon>Craniata</taxon>
        <taxon>Vertebrata</taxon>
        <taxon>Euteleostomi</taxon>
        <taxon>Actinopterygii</taxon>
        <taxon>Neopterygii</taxon>
        <taxon>Teleostei</taxon>
        <taxon>Protacanthopterygii</taxon>
        <taxon>Salmoniformes</taxon>
        <taxon>Salmonidae</taxon>
        <taxon>Salmoninae</taxon>
        <taxon>Hucho</taxon>
    </lineage>
</organism>
<dbReference type="Proteomes" id="UP000314982">
    <property type="component" value="Unassembled WGS sequence"/>
</dbReference>
<dbReference type="PROSITE" id="PS00028">
    <property type="entry name" value="ZINC_FINGER_C2H2_1"/>
    <property type="match status" value="1"/>
</dbReference>
<feature type="compositionally biased region" description="Polar residues" evidence="6">
    <location>
        <begin position="410"/>
        <end position="454"/>
    </location>
</feature>
<name>A0A4W5R8R2_9TELE</name>
<dbReference type="GO" id="GO:0008270">
    <property type="term" value="F:zinc ion binding"/>
    <property type="evidence" value="ECO:0007669"/>
    <property type="project" value="UniProtKB-KW"/>
</dbReference>
<evidence type="ECO:0000256" key="3">
    <source>
        <dbReference type="ARBA" id="ARBA00022771"/>
    </source>
</evidence>
<sequence length="1120" mass="125317">MDPAHAELDVSAGGNIKVLNDEDKNWHKRLRLRKAAVQPPTMQSEDKYGPKKIEDKEKSTEQRYLKKTPLKTQKSQHVTKVYGNILRFRCFECNGSTEFSPNDLLRHFQETHPGSQPIFPCDMCSFITQEFSHLQVHQLGHRDTFVSCNICNDNVQHTLLQLTTHLNMHHSLNGHYFCEKCKFSTRDVGAFLEHMYLHNMVPQAGGMVDHSNPADQDLQRHLMAKTAQFPFSCQFCDYKAHRKDVITKHMATIHGKATSQINKLKMKEVGPKTVGNSSSRLKHTVTRSTVRENNWMSQGCLSLSGEGFLDDYCRLSNPERALEESQQFLEKSMPAEALKTVLSNVPKAITSFSNSDNCMISNPGFPNTGKDLTVLMLKNKISVPPNGTTEAIAFKMVEGKKDLVLKATPSAKQETSDTTKTSLCVTEQESENIASQTSAGDSNANGCQSNSSIPPKTKPPSCPGSFLTQNDVATISTLNELVKYDQTQENRENQETRVGQVHRNDAEPKDVNHCEDTAEEIKMSRLPKEKSKKEQKSFPEALRSSKTMGVKKRVRKKVIGSKTVKKKSSPTLKLLLKKNPVKEMQWMPQGPLPLLGRGLLNDYHRLEHPQKTLEKTQQFLKRALSAENGKKKQSKCPKIDQKQNSKVVTRSSKSEGGLIPNPGNFSPRRNNLSALMVKNKILVPPNCTTEAMGLEMVDGKKHLVLKVIPSAMQETSDKTKASLHSIETNVDNTASTTCAMSQNNLVVVDKSQPNLKIDSSTPTNSSLEYNFENVELPDTNVSSENTEGMNNGMNSHVLDGQDCPRVGLPHVSNGAKSAGNYLGQMTEEKLEAVNYNQPDQEGLGTTEAQVIMMSPSPILHFLTSPQGITNLSENPVNTPDICFHDFPPNTTLRDVGQQEGFDRICLSPQTNEQTVKGKRHSELFTEDSPEPLSKASRKVVGEEEASPAAMHHWEPGPRDVERTLKLLPLSPTQLITRPRGDQPVVVLNHPDTDIPEVTNIMETVHRYKGEVQKVVLSRKTLKALAAMGCDMFRANAPANECVGPESRVKERFILKMKLKKMSRKKYKVVNAIPRSTEPLSRFSCWFCGRVFSDQEVWIGHGQRHLMESTREWDKLESEKS</sequence>
<evidence type="ECO:0000256" key="6">
    <source>
        <dbReference type="SAM" id="MobiDB-lite"/>
    </source>
</evidence>
<feature type="region of interest" description="Disordered" evidence="6">
    <location>
        <begin position="408"/>
        <end position="468"/>
    </location>
</feature>
<feature type="region of interest" description="Disordered" evidence="6">
    <location>
        <begin position="912"/>
        <end position="956"/>
    </location>
</feature>
<keyword evidence="9" id="KW-1185">Reference proteome</keyword>
<reference evidence="8" key="3">
    <citation type="submission" date="2025-09" db="UniProtKB">
        <authorList>
            <consortium name="Ensembl"/>
        </authorList>
    </citation>
    <scope>IDENTIFICATION</scope>
</reference>
<dbReference type="AlphaFoldDB" id="A0A4W5R8R2"/>
<feature type="domain" description="C2H2-type" evidence="7">
    <location>
        <begin position="1082"/>
        <end position="1109"/>
    </location>
</feature>
<keyword evidence="1" id="KW-0479">Metal-binding</keyword>
<feature type="region of interest" description="Disordered" evidence="6">
    <location>
        <begin position="485"/>
        <end position="556"/>
    </location>
</feature>
<accession>A0A4W5R8R2</accession>
<dbReference type="PANTHER" id="PTHR24379">
    <property type="entry name" value="KRAB AND ZINC FINGER DOMAIN-CONTAINING"/>
    <property type="match status" value="1"/>
</dbReference>
<protein>
    <recommendedName>
        <fullName evidence="7">C2H2-type domain-containing protein</fullName>
    </recommendedName>
</protein>
<dbReference type="GeneTree" id="ENSGT00940000160595"/>
<dbReference type="PANTHER" id="PTHR24379:SF121">
    <property type="entry name" value="C2H2-TYPE DOMAIN-CONTAINING PROTEIN"/>
    <property type="match status" value="1"/>
</dbReference>
<reference evidence="8" key="2">
    <citation type="submission" date="2025-08" db="UniProtKB">
        <authorList>
            <consortium name="Ensembl"/>
        </authorList>
    </citation>
    <scope>IDENTIFICATION</scope>
</reference>
<dbReference type="PROSITE" id="PS50157">
    <property type="entry name" value="ZINC_FINGER_C2H2_2"/>
    <property type="match status" value="1"/>
</dbReference>
<dbReference type="STRING" id="62062.ENSHHUP00000086291"/>
<dbReference type="SMART" id="SM00355">
    <property type="entry name" value="ZnF_C2H2"/>
    <property type="match status" value="6"/>
</dbReference>
<keyword evidence="2" id="KW-0677">Repeat</keyword>
<feature type="compositionally biased region" description="Basic and acidic residues" evidence="6">
    <location>
        <begin position="44"/>
        <end position="62"/>
    </location>
</feature>
<keyword evidence="4" id="KW-0862">Zinc</keyword>
<feature type="region of interest" description="Disordered" evidence="6">
    <location>
        <begin position="33"/>
        <end position="62"/>
    </location>
</feature>
<keyword evidence="3 5" id="KW-0863">Zinc-finger</keyword>
<dbReference type="InterPro" id="IPR013087">
    <property type="entry name" value="Znf_C2H2_type"/>
</dbReference>
<feature type="compositionally biased region" description="Basic and acidic residues" evidence="6">
    <location>
        <begin position="485"/>
        <end position="495"/>
    </location>
</feature>
<feature type="compositionally biased region" description="Basic and acidic residues" evidence="6">
    <location>
        <begin position="502"/>
        <end position="537"/>
    </location>
</feature>
<evidence type="ECO:0000256" key="5">
    <source>
        <dbReference type="PROSITE-ProRule" id="PRU00042"/>
    </source>
</evidence>
<evidence type="ECO:0000259" key="7">
    <source>
        <dbReference type="PROSITE" id="PS50157"/>
    </source>
</evidence>
<dbReference type="Ensembl" id="ENSHHUT00000088986.1">
    <property type="protein sequence ID" value="ENSHHUP00000086291.1"/>
    <property type="gene ID" value="ENSHHUG00000049959.1"/>
</dbReference>
<evidence type="ECO:0000256" key="1">
    <source>
        <dbReference type="ARBA" id="ARBA00022723"/>
    </source>
</evidence>
<evidence type="ECO:0000256" key="4">
    <source>
        <dbReference type="ARBA" id="ARBA00022833"/>
    </source>
</evidence>
<evidence type="ECO:0000256" key="2">
    <source>
        <dbReference type="ARBA" id="ARBA00022737"/>
    </source>
</evidence>
<dbReference type="Gene3D" id="3.30.160.60">
    <property type="entry name" value="Classic Zinc Finger"/>
    <property type="match status" value="2"/>
</dbReference>
<feature type="region of interest" description="Disordered" evidence="6">
    <location>
        <begin position="626"/>
        <end position="666"/>
    </location>
</feature>
<evidence type="ECO:0000313" key="8">
    <source>
        <dbReference type="Ensembl" id="ENSHHUP00000086291.1"/>
    </source>
</evidence>